<proteinExistence type="predicted"/>
<sequence>MFRDTRPHGIRIPTHRETAEEWGEQIAVLRDAPRGWRFLLGRLSSDGYLCHLDLNYHLDGELVAVVQTSRPVPSGHRVGSLTTPRSQLSTFLANSDRLDPRIHLAPPDGPPTPGEVRLHGVPVPVEVHRSHGCRSALISRLPSQPGYAIVTAATEHWAAATDLALRPPAAF</sequence>
<protein>
    <submittedName>
        <fullName evidence="1">Uncharacterized protein</fullName>
    </submittedName>
</protein>
<comment type="caution">
    <text evidence="1">The sequence shown here is derived from an EMBL/GenBank/DDBJ whole genome shotgun (WGS) entry which is preliminary data.</text>
</comment>
<evidence type="ECO:0000313" key="1">
    <source>
        <dbReference type="EMBL" id="RGD61694.1"/>
    </source>
</evidence>
<dbReference type="EMBL" id="QVIG01000001">
    <property type="protein sequence ID" value="RGD61694.1"/>
    <property type="molecule type" value="Genomic_DNA"/>
</dbReference>
<keyword evidence="2" id="KW-1185">Reference proteome</keyword>
<organism evidence="1 2">
    <name type="scientific">Kitasatospora xanthocidica</name>
    <dbReference type="NCBI Taxonomy" id="83382"/>
    <lineage>
        <taxon>Bacteria</taxon>
        <taxon>Bacillati</taxon>
        <taxon>Actinomycetota</taxon>
        <taxon>Actinomycetes</taxon>
        <taxon>Kitasatosporales</taxon>
        <taxon>Streptomycetaceae</taxon>
        <taxon>Kitasatospora</taxon>
    </lineage>
</organism>
<name>A0A373A1P0_9ACTN</name>
<evidence type="ECO:0000313" key="2">
    <source>
        <dbReference type="Proteomes" id="UP000263377"/>
    </source>
</evidence>
<reference evidence="1 2" key="1">
    <citation type="submission" date="2018-08" db="EMBL/GenBank/DDBJ databases">
        <title>Diversity &amp; Physiological Properties of Lignin-Decomposing Actinobacteria from Soil.</title>
        <authorList>
            <person name="Roh S.G."/>
            <person name="Kim S.B."/>
        </authorList>
    </citation>
    <scope>NUCLEOTIDE SEQUENCE [LARGE SCALE GENOMIC DNA]</scope>
    <source>
        <strain evidence="1 2">MMS17-GH009</strain>
    </source>
</reference>
<dbReference type="Proteomes" id="UP000263377">
    <property type="component" value="Unassembled WGS sequence"/>
</dbReference>
<dbReference type="AlphaFoldDB" id="A0A373A1P0"/>
<gene>
    <name evidence="1" type="ORF">DR950_31645</name>
</gene>
<accession>A0A373A1P0</accession>